<feature type="region of interest" description="Disordered" evidence="1">
    <location>
        <begin position="1"/>
        <end position="104"/>
    </location>
</feature>
<sequence length="306" mass="32761">MGLGMGWGCTREGQYTPQESARTDWAPGPMQALEPQGQADQVVTQGNWPPASTQLPLNSNQSGEASRRKRSERSPAKGGWRTILHRGESRSEEERALGVPGWGRSEWQPQKEGLFFMAGVANWDPGTNQTHSHTLAAFRENVCQSCLPSRHCRAWRVMQVSRTEPDTDGVQQTEASCGGPALGPRTLAAAVPLLLWPEPQGPHSEICRQVGLSSILKTPNGLSDESLGPSQRPRTLCGGSTSSSLPGACPSHVVTAHTGRPSCGPVPKPVAWSKRRTQPLVPSVFPPPSTLASLHVLPHAPPPTAA</sequence>
<feature type="compositionally biased region" description="Basic and acidic residues" evidence="1">
    <location>
        <begin position="85"/>
        <end position="96"/>
    </location>
</feature>
<feature type="compositionally biased region" description="Polar residues" evidence="1">
    <location>
        <begin position="220"/>
        <end position="245"/>
    </location>
</feature>
<feature type="region of interest" description="Disordered" evidence="1">
    <location>
        <begin position="220"/>
        <end position="248"/>
    </location>
</feature>
<evidence type="ECO:0000313" key="2">
    <source>
        <dbReference type="EMBL" id="KAF6349180.1"/>
    </source>
</evidence>
<proteinExistence type="predicted"/>
<gene>
    <name evidence="2" type="ORF">mMyoMyo1_011736</name>
</gene>
<dbReference type="AlphaFoldDB" id="A0A7J7XIP9"/>
<keyword evidence="3" id="KW-1185">Reference proteome</keyword>
<name>A0A7J7XIP9_MYOMY</name>
<dbReference type="EMBL" id="JABWUV010000006">
    <property type="protein sequence ID" value="KAF6349180.1"/>
    <property type="molecule type" value="Genomic_DNA"/>
</dbReference>
<protein>
    <submittedName>
        <fullName evidence="2">Uncharacterized protein</fullName>
    </submittedName>
</protein>
<dbReference type="Proteomes" id="UP000527355">
    <property type="component" value="Unassembled WGS sequence"/>
</dbReference>
<comment type="caution">
    <text evidence="2">The sequence shown here is derived from an EMBL/GenBank/DDBJ whole genome shotgun (WGS) entry which is preliminary data.</text>
</comment>
<organism evidence="2 3">
    <name type="scientific">Myotis myotis</name>
    <name type="common">Greater mouse-eared bat</name>
    <name type="synonym">Vespertilio myotis</name>
    <dbReference type="NCBI Taxonomy" id="51298"/>
    <lineage>
        <taxon>Eukaryota</taxon>
        <taxon>Metazoa</taxon>
        <taxon>Chordata</taxon>
        <taxon>Craniata</taxon>
        <taxon>Vertebrata</taxon>
        <taxon>Euteleostomi</taxon>
        <taxon>Mammalia</taxon>
        <taxon>Eutheria</taxon>
        <taxon>Laurasiatheria</taxon>
        <taxon>Chiroptera</taxon>
        <taxon>Yangochiroptera</taxon>
        <taxon>Vespertilionidae</taxon>
        <taxon>Myotis</taxon>
    </lineage>
</organism>
<feature type="compositionally biased region" description="Polar residues" evidence="1">
    <location>
        <begin position="38"/>
        <end position="64"/>
    </location>
</feature>
<evidence type="ECO:0000256" key="1">
    <source>
        <dbReference type="SAM" id="MobiDB-lite"/>
    </source>
</evidence>
<accession>A0A7J7XIP9</accession>
<reference evidence="2 3" key="1">
    <citation type="journal article" date="2020" name="Nature">
        <title>Six reference-quality genomes reveal evolution of bat adaptations.</title>
        <authorList>
            <person name="Jebb D."/>
            <person name="Huang Z."/>
            <person name="Pippel M."/>
            <person name="Hughes G.M."/>
            <person name="Lavrichenko K."/>
            <person name="Devanna P."/>
            <person name="Winkler S."/>
            <person name="Jermiin L.S."/>
            <person name="Skirmuntt E.C."/>
            <person name="Katzourakis A."/>
            <person name="Burkitt-Gray L."/>
            <person name="Ray D.A."/>
            <person name="Sullivan K.A.M."/>
            <person name="Roscito J.G."/>
            <person name="Kirilenko B.M."/>
            <person name="Davalos L.M."/>
            <person name="Corthals A.P."/>
            <person name="Power M.L."/>
            <person name="Jones G."/>
            <person name="Ransome R.D."/>
            <person name="Dechmann D.K.N."/>
            <person name="Locatelli A.G."/>
            <person name="Puechmaille S.J."/>
            <person name="Fedrigo O."/>
            <person name="Jarvis E.D."/>
            <person name="Hiller M."/>
            <person name="Vernes S.C."/>
            <person name="Myers E.W."/>
            <person name="Teeling E.C."/>
        </authorList>
    </citation>
    <scope>NUCLEOTIDE SEQUENCE [LARGE SCALE GENOMIC DNA]</scope>
    <source>
        <strain evidence="2">MMyoMyo1</strain>
        <tissue evidence="2">Flight muscle</tissue>
    </source>
</reference>
<evidence type="ECO:0000313" key="3">
    <source>
        <dbReference type="Proteomes" id="UP000527355"/>
    </source>
</evidence>